<evidence type="ECO:0000313" key="7">
    <source>
        <dbReference type="Proteomes" id="UP000449193"/>
    </source>
</evidence>
<comment type="caution">
    <text evidence="6">The sequence shown here is derived from an EMBL/GenBank/DDBJ whole genome shotgun (WGS) entry which is preliminary data.</text>
</comment>
<keyword evidence="2" id="KW-1003">Cell membrane</keyword>
<dbReference type="Pfam" id="PF03788">
    <property type="entry name" value="LrgA"/>
    <property type="match status" value="1"/>
</dbReference>
<evidence type="ECO:0000256" key="1">
    <source>
        <dbReference type="ARBA" id="ARBA00004651"/>
    </source>
</evidence>
<evidence type="ECO:0000256" key="2">
    <source>
        <dbReference type="ARBA" id="ARBA00022475"/>
    </source>
</evidence>
<keyword evidence="3" id="KW-0812">Transmembrane</keyword>
<dbReference type="Proteomes" id="UP000449193">
    <property type="component" value="Unassembled WGS sequence"/>
</dbReference>
<keyword evidence="5" id="KW-0472">Membrane</keyword>
<organism evidence="6 7">
    <name type="scientific">Ruthenibacterium lactatiformans</name>
    <dbReference type="NCBI Taxonomy" id="1550024"/>
    <lineage>
        <taxon>Bacteria</taxon>
        <taxon>Bacillati</taxon>
        <taxon>Bacillota</taxon>
        <taxon>Clostridia</taxon>
        <taxon>Eubacteriales</taxon>
        <taxon>Oscillospiraceae</taxon>
        <taxon>Ruthenibacterium</taxon>
    </lineage>
</organism>
<dbReference type="AlphaFoldDB" id="A0A6I3QC82"/>
<reference evidence="6 7" key="1">
    <citation type="journal article" date="2019" name="Nat. Med.">
        <title>A library of human gut bacterial isolates paired with longitudinal multiomics data enables mechanistic microbiome research.</title>
        <authorList>
            <person name="Poyet M."/>
            <person name="Groussin M."/>
            <person name="Gibbons S.M."/>
            <person name="Avila-Pacheco J."/>
            <person name="Jiang X."/>
            <person name="Kearney S.M."/>
            <person name="Perrotta A.R."/>
            <person name="Berdy B."/>
            <person name="Zhao S."/>
            <person name="Lieberman T.D."/>
            <person name="Swanson P.K."/>
            <person name="Smith M."/>
            <person name="Roesemann S."/>
            <person name="Alexander J.E."/>
            <person name="Rich S.A."/>
            <person name="Livny J."/>
            <person name="Vlamakis H."/>
            <person name="Clish C."/>
            <person name="Bullock K."/>
            <person name="Deik A."/>
            <person name="Scott J."/>
            <person name="Pierce K.A."/>
            <person name="Xavier R.J."/>
            <person name="Alm E.J."/>
        </authorList>
    </citation>
    <scope>NUCLEOTIDE SEQUENCE [LARGE SCALE GENOMIC DNA]</scope>
    <source>
        <strain evidence="6 7">BIOML-A7</strain>
    </source>
</reference>
<evidence type="ECO:0000256" key="5">
    <source>
        <dbReference type="ARBA" id="ARBA00023136"/>
    </source>
</evidence>
<name>A0A6I3QC82_9FIRM</name>
<evidence type="ECO:0000256" key="4">
    <source>
        <dbReference type="ARBA" id="ARBA00022989"/>
    </source>
</evidence>
<evidence type="ECO:0000313" key="6">
    <source>
        <dbReference type="EMBL" id="MTS51753.1"/>
    </source>
</evidence>
<sequence>MRGVEREVPETNYTSTGLFFFRGSRTCTASPAAIYGLLLLAALCLQVINPEQIKESTQWLITVMPILFMAPTVNLAEH</sequence>
<gene>
    <name evidence="6" type="ORF">GMD52_09390</name>
</gene>
<accession>A0A6I3QC82</accession>
<protein>
    <submittedName>
        <fullName evidence="6">Uncharacterized protein</fullName>
    </submittedName>
</protein>
<evidence type="ECO:0000256" key="3">
    <source>
        <dbReference type="ARBA" id="ARBA00022692"/>
    </source>
</evidence>
<keyword evidence="4" id="KW-1133">Transmembrane helix</keyword>
<proteinExistence type="predicted"/>
<comment type="subcellular location">
    <subcellularLocation>
        <location evidence="1">Cell membrane</location>
        <topology evidence="1">Multi-pass membrane protein</topology>
    </subcellularLocation>
</comment>
<dbReference type="EMBL" id="WMZR01000010">
    <property type="protein sequence ID" value="MTS51753.1"/>
    <property type="molecule type" value="Genomic_DNA"/>
</dbReference>
<dbReference type="InterPro" id="IPR005538">
    <property type="entry name" value="LrgA/CidA"/>
</dbReference>
<dbReference type="GO" id="GO:0005886">
    <property type="term" value="C:plasma membrane"/>
    <property type="evidence" value="ECO:0007669"/>
    <property type="project" value="UniProtKB-SubCell"/>
</dbReference>